<dbReference type="AlphaFoldDB" id="A0A951IYY6"/>
<protein>
    <submittedName>
        <fullName evidence="1">Glycosyltransferase family 2 protein</fullName>
    </submittedName>
</protein>
<dbReference type="Pfam" id="PF13704">
    <property type="entry name" value="Glyco_tranf_2_4"/>
    <property type="match status" value="1"/>
</dbReference>
<evidence type="ECO:0000313" key="2">
    <source>
        <dbReference type="Proteomes" id="UP000727490"/>
    </source>
</evidence>
<gene>
    <name evidence="1" type="ORF">EGN73_14280</name>
</gene>
<dbReference type="EMBL" id="RPHB01000006">
    <property type="protein sequence ID" value="MBW3468967.1"/>
    <property type="molecule type" value="Genomic_DNA"/>
</dbReference>
<reference evidence="1 2" key="1">
    <citation type="journal article" date="2020" name="Syst. Appl. Microbiol.">
        <title>Arthrospiribacter ruber gen. nov., sp. nov., a novel bacterium isolated from Arthrospira cultures.</title>
        <authorList>
            <person name="Waleron M."/>
            <person name="Misztak A."/>
            <person name="Waleron M.M."/>
            <person name="Furmaniak M."/>
            <person name="Mrozik A."/>
            <person name="Waleron K."/>
        </authorList>
    </citation>
    <scope>NUCLEOTIDE SEQUENCE [LARGE SCALE GENOMIC DNA]</scope>
    <source>
        <strain evidence="1 2">DPMB0001</strain>
    </source>
</reference>
<evidence type="ECO:0000313" key="1">
    <source>
        <dbReference type="EMBL" id="MBW3468967.1"/>
    </source>
</evidence>
<name>A0A951IYY6_9BACT</name>
<comment type="caution">
    <text evidence="1">The sequence shown here is derived from an EMBL/GenBank/DDBJ whole genome shotgun (WGS) entry which is preliminary data.</text>
</comment>
<accession>A0A951IYY6</accession>
<proteinExistence type="predicted"/>
<keyword evidence="2" id="KW-1185">Reference proteome</keyword>
<sequence length="282" mass="32381">MSDKGKKKIGVISMARNDDFFIPKWVSYYGNEFGYENLFLVLDGHDQFIPEINASVNVMRVPHLPLGRAAGDKNRARMISSLAKTLFYRFDKVIALDIDEFLVIDPKLGMRLCKYLEKSFSGSSLSALGLDVGQHLDEEKPIDIAKPFLSQRSYAHVSARYTKPVVAHCPLTWGSGFHRVKGKNFHIDPNLFLFHFGMVDFEKSSSKTKDHSRLAQGWEGHLDRRNQLFDLIKTAQVLDGDRFFPEARRRQNLFRPFFAWNKPGTLSEKPVIKIPERFKQSV</sequence>
<organism evidence="1 2">
    <name type="scientific">Arthrospiribacter ruber</name>
    <dbReference type="NCBI Taxonomy" id="2487934"/>
    <lineage>
        <taxon>Bacteria</taxon>
        <taxon>Pseudomonadati</taxon>
        <taxon>Bacteroidota</taxon>
        <taxon>Cytophagia</taxon>
        <taxon>Cytophagales</taxon>
        <taxon>Cyclobacteriaceae</taxon>
        <taxon>Arthrospiribacter</taxon>
    </lineage>
</organism>
<dbReference type="Proteomes" id="UP000727490">
    <property type="component" value="Unassembled WGS sequence"/>
</dbReference>
<dbReference type="RefSeq" id="WP_219291135.1">
    <property type="nucleotide sequence ID" value="NZ_RPHB01000006.1"/>
</dbReference>